<gene>
    <name evidence="3" type="ORF">ACFPU1_10140</name>
</gene>
<dbReference type="Gene3D" id="3.40.50.1400">
    <property type="match status" value="2"/>
</dbReference>
<dbReference type="PANTHER" id="PTHR33542:SF3">
    <property type="entry name" value="SIROHYDROCHLORIN FERROCHELATASE, CHLOROPLASTIC"/>
    <property type="match status" value="1"/>
</dbReference>
<protein>
    <submittedName>
        <fullName evidence="3">Sirohydrochlorin chelatase</fullName>
    </submittedName>
</protein>
<dbReference type="SUPFAM" id="SSF53800">
    <property type="entry name" value="Chelatase"/>
    <property type="match status" value="1"/>
</dbReference>
<comment type="caution">
    <text evidence="3">The sequence shown here is derived from an EMBL/GenBank/DDBJ whole genome shotgun (WGS) entry which is preliminary data.</text>
</comment>
<dbReference type="InterPro" id="IPR050963">
    <property type="entry name" value="Sirohydro_Cobaltochel/CbiX"/>
</dbReference>
<evidence type="ECO:0000256" key="2">
    <source>
        <dbReference type="ARBA" id="ARBA00023239"/>
    </source>
</evidence>
<reference evidence="4" key="1">
    <citation type="journal article" date="2019" name="Int. J. Syst. Evol. Microbiol.">
        <title>The Global Catalogue of Microorganisms (GCM) 10K type strain sequencing project: providing services to taxonomists for standard genome sequencing and annotation.</title>
        <authorList>
            <consortium name="The Broad Institute Genomics Platform"/>
            <consortium name="The Broad Institute Genome Sequencing Center for Infectious Disease"/>
            <person name="Wu L."/>
            <person name="Ma J."/>
        </authorList>
    </citation>
    <scope>NUCLEOTIDE SEQUENCE [LARGE SCALE GENOMIC DNA]</scope>
    <source>
        <strain evidence="4">CECT 7184</strain>
    </source>
</reference>
<keyword evidence="1" id="KW-0479">Metal-binding</keyword>
<dbReference type="PANTHER" id="PTHR33542">
    <property type="entry name" value="SIROHYDROCHLORIN FERROCHELATASE, CHLOROPLASTIC"/>
    <property type="match status" value="1"/>
</dbReference>
<evidence type="ECO:0000313" key="3">
    <source>
        <dbReference type="EMBL" id="MFC5713144.1"/>
    </source>
</evidence>
<dbReference type="RefSeq" id="WP_385940677.1">
    <property type="nucleotide sequence ID" value="NZ_JBHSOZ010000004.1"/>
</dbReference>
<evidence type="ECO:0000313" key="4">
    <source>
        <dbReference type="Proteomes" id="UP001596142"/>
    </source>
</evidence>
<dbReference type="Pfam" id="PF01903">
    <property type="entry name" value="CbiX"/>
    <property type="match status" value="2"/>
</dbReference>
<organism evidence="3 4">
    <name type="scientific">Thalassorhabdus alkalitolerans</name>
    <dbReference type="NCBI Taxonomy" id="2282697"/>
    <lineage>
        <taxon>Bacteria</taxon>
        <taxon>Bacillati</taxon>
        <taxon>Bacillota</taxon>
        <taxon>Bacilli</taxon>
        <taxon>Bacillales</taxon>
        <taxon>Bacillaceae</taxon>
        <taxon>Thalassorhabdus</taxon>
    </lineage>
</organism>
<dbReference type="Proteomes" id="UP001596142">
    <property type="component" value="Unassembled WGS sequence"/>
</dbReference>
<keyword evidence="4" id="KW-1185">Reference proteome</keyword>
<dbReference type="CDD" id="cd03416">
    <property type="entry name" value="CbiX_SirB_N"/>
    <property type="match status" value="1"/>
</dbReference>
<dbReference type="EMBL" id="JBHSOZ010000004">
    <property type="protein sequence ID" value="MFC5713144.1"/>
    <property type="molecule type" value="Genomic_DNA"/>
</dbReference>
<sequence length="288" mass="32548">MKAVLFIGHGSKKKEGNEGIIQFVDNLKQKVPAPIVETCFLEFASPGLASGIETCVKRGATEVALVPIMFFPAGHSKIHIPQAIDKARKLYPLIRFHYGRPIGIHEEMFQLLKEKLDAGVEKETLYNKDTSILLVGRGSSDVDANSELFKLSRILSEKLEMAAVEVSFIGVTTPTVEEGVERCIRLGASNILMVPYFFFAGILMDRMDAKLKAFKEKYTEQEFYMTDPIGLHKRLEKVLLDRAEEAVGGNAKLNCDMCQYRLFALEHMDIHHDHDHSHHHDHDHEHSH</sequence>
<dbReference type="InterPro" id="IPR002762">
    <property type="entry name" value="CbiX-like"/>
</dbReference>
<proteinExistence type="predicted"/>
<name>A0ABW0YRZ7_9BACI</name>
<dbReference type="CDD" id="cd03414">
    <property type="entry name" value="CbiX_SirB_C"/>
    <property type="match status" value="1"/>
</dbReference>
<evidence type="ECO:0000256" key="1">
    <source>
        <dbReference type="ARBA" id="ARBA00022723"/>
    </source>
</evidence>
<accession>A0ABW0YRZ7</accession>
<keyword evidence="2" id="KW-0456">Lyase</keyword>